<dbReference type="Pfam" id="PF01047">
    <property type="entry name" value="MarR"/>
    <property type="match status" value="1"/>
</dbReference>
<evidence type="ECO:0000313" key="3">
    <source>
        <dbReference type="EMBL" id="AAS06460.1"/>
    </source>
</evidence>
<feature type="region of interest" description="Disordered" evidence="1">
    <location>
        <begin position="48"/>
        <end position="75"/>
    </location>
</feature>
<gene>
    <name evidence="3" type="ordered locus">MAP_3910c</name>
</gene>
<sequence>MTPSQTAVLTRLWKEGPSSASALAAAERVRPQSMATILAALGQRRLIERSPDPNDKRRQVVSLTAAGRKRAESDRRAREEWLARAIQERYTEAERRVIVDALSLLERLTEQ</sequence>
<dbReference type="Gene3D" id="1.10.287.100">
    <property type="match status" value="1"/>
</dbReference>
<dbReference type="AlphaFoldDB" id="Q73T10"/>
<dbReference type="InterPro" id="IPR036388">
    <property type="entry name" value="WH-like_DNA-bd_sf"/>
</dbReference>
<organism evidence="3 4">
    <name type="scientific">Mycolicibacterium paratuberculosis (strain ATCC BAA-968 / K-10)</name>
    <name type="common">Mycobacterium paratuberculosis</name>
    <dbReference type="NCBI Taxonomy" id="262316"/>
    <lineage>
        <taxon>Bacteria</taxon>
        <taxon>Bacillati</taxon>
        <taxon>Actinomycetota</taxon>
        <taxon>Actinomycetes</taxon>
        <taxon>Mycobacteriales</taxon>
        <taxon>Mycobacteriaceae</taxon>
        <taxon>Mycobacterium</taxon>
        <taxon>Mycobacterium avium complex (MAC)</taxon>
    </lineage>
</organism>
<dbReference type="PROSITE" id="PS50995">
    <property type="entry name" value="HTH_MARR_2"/>
    <property type="match status" value="1"/>
</dbReference>
<dbReference type="KEGG" id="mpa:MAP_3910c"/>
<dbReference type="InterPro" id="IPR036390">
    <property type="entry name" value="WH_DNA-bd_sf"/>
</dbReference>
<dbReference type="GO" id="GO:0003700">
    <property type="term" value="F:DNA-binding transcription factor activity"/>
    <property type="evidence" value="ECO:0007669"/>
    <property type="project" value="InterPro"/>
</dbReference>
<accession>Q73T10</accession>
<dbReference type="eggNOG" id="COG1846">
    <property type="taxonomic scope" value="Bacteria"/>
</dbReference>
<reference evidence="3 4" key="1">
    <citation type="journal article" date="2005" name="Proc. Natl. Acad. Sci. U.S.A.">
        <title>The complete genome sequence of Mycobacterium avium subspecies paratuberculosis.</title>
        <authorList>
            <person name="Li L."/>
            <person name="Bannantine J.P."/>
            <person name="Zhang Q."/>
            <person name="Amonsin A."/>
            <person name="May B.J."/>
            <person name="Alt D."/>
            <person name="Banerji N."/>
            <person name="Kanjilal S."/>
            <person name="Kapur V."/>
        </authorList>
    </citation>
    <scope>NUCLEOTIDE SEQUENCE [LARGE SCALE GENOMIC DNA]</scope>
    <source>
        <strain evidence="4">ATCC BAA-968 / K-10</strain>
    </source>
</reference>
<keyword evidence="4" id="KW-1185">Reference proteome</keyword>
<feature type="compositionally biased region" description="Basic and acidic residues" evidence="1">
    <location>
        <begin position="48"/>
        <end position="58"/>
    </location>
</feature>
<evidence type="ECO:0000313" key="4">
    <source>
        <dbReference type="Proteomes" id="UP000000580"/>
    </source>
</evidence>
<dbReference type="PANTHER" id="PTHR39515:SF2">
    <property type="entry name" value="HTH-TYPE TRANSCRIPTIONAL REGULATOR RV0880"/>
    <property type="match status" value="1"/>
</dbReference>
<feature type="domain" description="HTH marR-type" evidence="2">
    <location>
        <begin position="1"/>
        <end position="107"/>
    </location>
</feature>
<dbReference type="InterPro" id="IPR000835">
    <property type="entry name" value="HTH_MarR-typ"/>
</dbReference>
<dbReference type="SUPFAM" id="SSF46785">
    <property type="entry name" value="Winged helix' DNA-binding domain"/>
    <property type="match status" value="1"/>
</dbReference>
<dbReference type="STRING" id="262316.MAP_3910c"/>
<protein>
    <recommendedName>
        <fullName evidence="2">HTH marR-type domain-containing protein</fullName>
    </recommendedName>
</protein>
<dbReference type="Proteomes" id="UP000000580">
    <property type="component" value="Chromosome"/>
</dbReference>
<name>Q73T10_MYCPA</name>
<dbReference type="SMART" id="SM00347">
    <property type="entry name" value="HTH_MARR"/>
    <property type="match status" value="1"/>
</dbReference>
<dbReference type="EMBL" id="AE016958">
    <property type="protein sequence ID" value="AAS06460.1"/>
    <property type="molecule type" value="Genomic_DNA"/>
</dbReference>
<evidence type="ECO:0000256" key="1">
    <source>
        <dbReference type="SAM" id="MobiDB-lite"/>
    </source>
</evidence>
<evidence type="ECO:0000259" key="2">
    <source>
        <dbReference type="PROSITE" id="PS50995"/>
    </source>
</evidence>
<dbReference type="InterPro" id="IPR052526">
    <property type="entry name" value="HTH-type_Bedaq_tolerance"/>
</dbReference>
<dbReference type="HOGENOM" id="CLU_083287_4_2_11"/>
<dbReference type="PANTHER" id="PTHR39515">
    <property type="entry name" value="CONSERVED PROTEIN"/>
    <property type="match status" value="1"/>
</dbReference>
<proteinExistence type="predicted"/>
<dbReference type="Gene3D" id="1.10.10.10">
    <property type="entry name" value="Winged helix-like DNA-binding domain superfamily/Winged helix DNA-binding domain"/>
    <property type="match status" value="1"/>
</dbReference>